<keyword evidence="1" id="KW-1133">Transmembrane helix</keyword>
<feature type="transmembrane region" description="Helical" evidence="1">
    <location>
        <begin position="145"/>
        <end position="168"/>
    </location>
</feature>
<feature type="transmembrane region" description="Helical" evidence="1">
    <location>
        <begin position="59"/>
        <end position="84"/>
    </location>
</feature>
<dbReference type="InterPro" id="IPR002656">
    <property type="entry name" value="Acyl_transf_3_dom"/>
</dbReference>
<keyword evidence="1" id="KW-0472">Membrane</keyword>
<evidence type="ECO:0000313" key="4">
    <source>
        <dbReference type="Proteomes" id="UP001501771"/>
    </source>
</evidence>
<dbReference type="InterPro" id="IPR050879">
    <property type="entry name" value="Acyltransferase_3"/>
</dbReference>
<dbReference type="PANTHER" id="PTHR23028:SF131">
    <property type="entry name" value="BLR2367 PROTEIN"/>
    <property type="match status" value="1"/>
</dbReference>
<evidence type="ECO:0000256" key="1">
    <source>
        <dbReference type="SAM" id="Phobius"/>
    </source>
</evidence>
<keyword evidence="3" id="KW-0808">Transferase</keyword>
<dbReference type="Proteomes" id="UP001501771">
    <property type="component" value="Unassembled WGS sequence"/>
</dbReference>
<protein>
    <submittedName>
        <fullName evidence="3">Acyltransferase</fullName>
    </submittedName>
</protein>
<comment type="caution">
    <text evidence="3">The sequence shown here is derived from an EMBL/GenBank/DDBJ whole genome shotgun (WGS) entry which is preliminary data.</text>
</comment>
<feature type="transmembrane region" description="Helical" evidence="1">
    <location>
        <begin position="327"/>
        <end position="350"/>
    </location>
</feature>
<dbReference type="PANTHER" id="PTHR23028">
    <property type="entry name" value="ACETYLTRANSFERASE"/>
    <property type="match status" value="1"/>
</dbReference>
<feature type="transmembrane region" description="Helical" evidence="1">
    <location>
        <begin position="260"/>
        <end position="280"/>
    </location>
</feature>
<feature type="transmembrane region" description="Helical" evidence="1">
    <location>
        <begin position="104"/>
        <end position="125"/>
    </location>
</feature>
<accession>A0ABP5L7P6</accession>
<keyword evidence="3" id="KW-0012">Acyltransferase</keyword>
<feature type="transmembrane region" description="Helical" evidence="1">
    <location>
        <begin position="200"/>
        <end position="223"/>
    </location>
</feature>
<organism evidence="3 4">
    <name type="scientific">Nocardioides koreensis</name>
    <dbReference type="NCBI Taxonomy" id="433651"/>
    <lineage>
        <taxon>Bacteria</taxon>
        <taxon>Bacillati</taxon>
        <taxon>Actinomycetota</taxon>
        <taxon>Actinomycetes</taxon>
        <taxon>Propionibacteriales</taxon>
        <taxon>Nocardioidaceae</taxon>
        <taxon>Nocardioides</taxon>
    </lineage>
</organism>
<dbReference type="GO" id="GO:0016746">
    <property type="term" value="F:acyltransferase activity"/>
    <property type="evidence" value="ECO:0007669"/>
    <property type="project" value="UniProtKB-KW"/>
</dbReference>
<keyword evidence="4" id="KW-1185">Reference proteome</keyword>
<name>A0ABP5L7P6_9ACTN</name>
<proteinExistence type="predicted"/>
<feature type="transmembrane region" description="Helical" evidence="1">
    <location>
        <begin position="232"/>
        <end position="254"/>
    </location>
</feature>
<evidence type="ECO:0000313" key="3">
    <source>
        <dbReference type="EMBL" id="GAA2143023.1"/>
    </source>
</evidence>
<feature type="transmembrane region" description="Helical" evidence="1">
    <location>
        <begin position="175"/>
        <end position="194"/>
    </location>
</feature>
<sequence>MSVERVDRATHQRGRGTTLGNIQALRGVAALIVVCAHVSGPDGFETRVFGSSWTWRSNLPANTGVDLFFVISGLIMVVTTWRVFDEPGSARRFLYRRITRIYPLYWIVNTAILLLFVLSPASVSFDDGNQTDILGSYLLLPHEGRLPVLVAWSLVYEMYFYLLFTLALTLGRRRFGWVMGAWTGLTLVLFLALGHSSNPYLSLVSSPLSLEFVLGVGIGYAVLRGWLFRPRLVLVVGIVSAVGVLALLAASGWAEFPSDLFRVLGPGLAAALLVYGAVGVEVSHGGTFPRPMQRLGDCSYSLYLIHVPALTLLAAVLAPMLPSGPLVHALTLVATPIFVVVGAYLCYRILERPLQEFFRRSLPGRRPARVASAPRRRGVPAPRDSRLRRWLARS</sequence>
<feature type="domain" description="Acyltransferase 3" evidence="2">
    <location>
        <begin position="21"/>
        <end position="318"/>
    </location>
</feature>
<evidence type="ECO:0000259" key="2">
    <source>
        <dbReference type="Pfam" id="PF01757"/>
    </source>
</evidence>
<gene>
    <name evidence="3" type="ORF">GCM10009844_14890</name>
</gene>
<reference evidence="4" key="1">
    <citation type="journal article" date="2019" name="Int. J. Syst. Evol. Microbiol.">
        <title>The Global Catalogue of Microorganisms (GCM) 10K type strain sequencing project: providing services to taxonomists for standard genome sequencing and annotation.</title>
        <authorList>
            <consortium name="The Broad Institute Genomics Platform"/>
            <consortium name="The Broad Institute Genome Sequencing Center for Infectious Disease"/>
            <person name="Wu L."/>
            <person name="Ma J."/>
        </authorList>
    </citation>
    <scope>NUCLEOTIDE SEQUENCE [LARGE SCALE GENOMIC DNA]</scope>
    <source>
        <strain evidence="4">JCM 16022</strain>
    </source>
</reference>
<keyword evidence="1" id="KW-0812">Transmembrane</keyword>
<feature type="transmembrane region" description="Helical" evidence="1">
    <location>
        <begin position="300"/>
        <end position="321"/>
    </location>
</feature>
<dbReference type="RefSeq" id="WP_344149654.1">
    <property type="nucleotide sequence ID" value="NZ_BAAAQR010000003.1"/>
</dbReference>
<dbReference type="Pfam" id="PF01757">
    <property type="entry name" value="Acyl_transf_3"/>
    <property type="match status" value="1"/>
</dbReference>
<feature type="transmembrane region" description="Helical" evidence="1">
    <location>
        <begin position="21"/>
        <end position="39"/>
    </location>
</feature>
<dbReference type="EMBL" id="BAAAQR010000003">
    <property type="protein sequence ID" value="GAA2143023.1"/>
    <property type="molecule type" value="Genomic_DNA"/>
</dbReference>